<proteinExistence type="predicted"/>
<keyword evidence="3" id="KW-0804">Transcription</keyword>
<dbReference type="GO" id="GO:0003700">
    <property type="term" value="F:DNA-binding transcription factor activity"/>
    <property type="evidence" value="ECO:0007669"/>
    <property type="project" value="InterPro"/>
</dbReference>
<dbReference type="Pfam" id="PF07729">
    <property type="entry name" value="FCD"/>
    <property type="match status" value="1"/>
</dbReference>
<dbReference type="Gene3D" id="1.10.10.10">
    <property type="entry name" value="Winged helix-like DNA-binding domain superfamily/Winged helix DNA-binding domain"/>
    <property type="match status" value="1"/>
</dbReference>
<feature type="domain" description="HTH gntR-type" evidence="4">
    <location>
        <begin position="5"/>
        <end position="72"/>
    </location>
</feature>
<dbReference type="CDD" id="cd07377">
    <property type="entry name" value="WHTH_GntR"/>
    <property type="match status" value="1"/>
</dbReference>
<sequence>MGENRTTSGRIAESIGERIINGALQPDSPLRQDHVAREFNSSHVPVREAFRQLEAQHLVVSAPRRGVRVAPLDTNSVKEIAEMRAALEVVALRNAAPKLSSVHLARIELAIFEGDNAKTIEDFEMANRAFHYALVAPCAMPRLLASLDELQLANSRLVFAMARTAGWRPRSNQDHRLILQALRGRNLDQACNMLARHIQTIERLALPLDQETPMPR</sequence>
<dbReference type="InterPro" id="IPR011711">
    <property type="entry name" value="GntR_C"/>
</dbReference>
<evidence type="ECO:0000256" key="2">
    <source>
        <dbReference type="ARBA" id="ARBA00023125"/>
    </source>
</evidence>
<reference evidence="5 6" key="1">
    <citation type="submission" date="2019-06" db="EMBL/GenBank/DDBJ databases">
        <title>Genomic Encyclopedia of Type Strains, Phase IV (KMG-V): Genome sequencing to study the core and pangenomes of soil and plant-associated prokaryotes.</title>
        <authorList>
            <person name="Whitman W."/>
        </authorList>
    </citation>
    <scope>NUCLEOTIDE SEQUENCE [LARGE SCALE GENOMIC DNA]</scope>
    <source>
        <strain evidence="5 6">BR 510</strain>
    </source>
</reference>
<dbReference type="SMART" id="SM00345">
    <property type="entry name" value="HTH_GNTR"/>
    <property type="match status" value="1"/>
</dbReference>
<organism evidence="5 6">
    <name type="scientific">Bradyrhizobium stylosanthis</name>
    <dbReference type="NCBI Taxonomy" id="1803665"/>
    <lineage>
        <taxon>Bacteria</taxon>
        <taxon>Pseudomonadati</taxon>
        <taxon>Pseudomonadota</taxon>
        <taxon>Alphaproteobacteria</taxon>
        <taxon>Hyphomicrobiales</taxon>
        <taxon>Nitrobacteraceae</taxon>
        <taxon>Bradyrhizobium</taxon>
    </lineage>
</organism>
<dbReference type="SMART" id="SM00895">
    <property type="entry name" value="FCD"/>
    <property type="match status" value="1"/>
</dbReference>
<name>A0A560D4J6_9BRAD</name>
<dbReference type="Gene3D" id="1.20.120.530">
    <property type="entry name" value="GntR ligand-binding domain-like"/>
    <property type="match status" value="1"/>
</dbReference>
<dbReference type="AlphaFoldDB" id="A0A560D4J6"/>
<keyword evidence="6" id="KW-1185">Reference proteome</keyword>
<dbReference type="GO" id="GO:0003677">
    <property type="term" value="F:DNA binding"/>
    <property type="evidence" value="ECO:0007669"/>
    <property type="project" value="UniProtKB-KW"/>
</dbReference>
<dbReference type="PANTHER" id="PTHR43537:SF49">
    <property type="entry name" value="TRANSCRIPTIONAL REGULATORY PROTEIN"/>
    <property type="match status" value="1"/>
</dbReference>
<dbReference type="Pfam" id="PF00392">
    <property type="entry name" value="GntR"/>
    <property type="match status" value="1"/>
</dbReference>
<dbReference type="InterPro" id="IPR036388">
    <property type="entry name" value="WH-like_DNA-bd_sf"/>
</dbReference>
<dbReference type="InterPro" id="IPR008920">
    <property type="entry name" value="TF_FadR/GntR_C"/>
</dbReference>
<protein>
    <submittedName>
        <fullName evidence="5">GntR family transcriptional regulator</fullName>
    </submittedName>
</protein>
<keyword evidence="2" id="KW-0238">DNA-binding</keyword>
<dbReference type="PANTHER" id="PTHR43537">
    <property type="entry name" value="TRANSCRIPTIONAL REGULATOR, GNTR FAMILY"/>
    <property type="match status" value="1"/>
</dbReference>
<dbReference type="STRING" id="1803665.GCA_001641335_05534"/>
<evidence type="ECO:0000313" key="6">
    <source>
        <dbReference type="Proteomes" id="UP000319949"/>
    </source>
</evidence>
<evidence type="ECO:0000256" key="1">
    <source>
        <dbReference type="ARBA" id="ARBA00023015"/>
    </source>
</evidence>
<dbReference type="SUPFAM" id="SSF48008">
    <property type="entry name" value="GntR ligand-binding domain-like"/>
    <property type="match status" value="1"/>
</dbReference>
<evidence type="ECO:0000259" key="4">
    <source>
        <dbReference type="PROSITE" id="PS50949"/>
    </source>
</evidence>
<evidence type="ECO:0000313" key="5">
    <source>
        <dbReference type="EMBL" id="TWA92030.1"/>
    </source>
</evidence>
<dbReference type="PROSITE" id="PS50949">
    <property type="entry name" value="HTH_GNTR"/>
    <property type="match status" value="1"/>
</dbReference>
<dbReference type="InterPro" id="IPR000524">
    <property type="entry name" value="Tscrpt_reg_HTH_GntR"/>
</dbReference>
<accession>A0A560D4J6</accession>
<gene>
    <name evidence="5" type="ORF">FBZ96_11236</name>
</gene>
<dbReference type="SUPFAM" id="SSF46785">
    <property type="entry name" value="Winged helix' DNA-binding domain"/>
    <property type="match status" value="1"/>
</dbReference>
<dbReference type="Proteomes" id="UP000319949">
    <property type="component" value="Unassembled WGS sequence"/>
</dbReference>
<keyword evidence="1" id="KW-0805">Transcription regulation</keyword>
<comment type="caution">
    <text evidence="5">The sequence shown here is derived from an EMBL/GenBank/DDBJ whole genome shotgun (WGS) entry which is preliminary data.</text>
</comment>
<evidence type="ECO:0000256" key="3">
    <source>
        <dbReference type="ARBA" id="ARBA00023163"/>
    </source>
</evidence>
<dbReference type="InterPro" id="IPR036390">
    <property type="entry name" value="WH_DNA-bd_sf"/>
</dbReference>
<dbReference type="EMBL" id="VITK01000012">
    <property type="protein sequence ID" value="TWA92030.1"/>
    <property type="molecule type" value="Genomic_DNA"/>
</dbReference>